<accession>A0A101FXZ3</accession>
<name>A0A101FXZ3_9CHLR</name>
<dbReference type="EMBL" id="LGFU01000029">
    <property type="protein sequence ID" value="KUK46428.1"/>
    <property type="molecule type" value="Genomic_DNA"/>
</dbReference>
<sequence>MKKSFSIIFITVFATLLLSACGFNMGAKNNETVIATNIAMTVSAMNALQPTQTAIPVQPTNTLPPVATITAQPTATPQSCNEVMFISENPLDGAEFDPGETFTKRWRFKNTGTCTWNTNYKVVYYSGDDIEGAATTKLANSTAPGEVLDIVYDFKAPAEGGTYYTLFKLQDDKGVNFAQFWVQFKVKSEDFAVTNVTLSTEHAIITGSCPQTFDYQAVIKTNNAGTVTYYLSFSDGNTSSTKSLTFSEAGSKTISGSWELNASGDYWIKLYIDEPNHQMFGPLNLSLTCY</sequence>
<gene>
    <name evidence="3" type="ORF">XD73_0706</name>
</gene>
<reference evidence="3 4" key="1">
    <citation type="journal article" date="2015" name="MBio">
        <title>Genome-Resolved Metagenomic Analysis Reveals Roles for Candidate Phyla and Other Microbial Community Members in Biogeochemical Transformations in Oil Reservoirs.</title>
        <authorList>
            <person name="Hu P."/>
            <person name="Tom L."/>
            <person name="Singh A."/>
            <person name="Thomas B.C."/>
            <person name="Baker B.J."/>
            <person name="Piceno Y.M."/>
            <person name="Andersen G.L."/>
            <person name="Banfield J.F."/>
        </authorList>
    </citation>
    <scope>NUCLEOTIDE SEQUENCE [LARGE SCALE GENOMIC DNA]</scope>
    <source>
        <strain evidence="3">46_16</strain>
    </source>
</reference>
<dbReference type="PANTHER" id="PTHR20930:SF0">
    <property type="entry name" value="PROTEIN ILRUN"/>
    <property type="match status" value="1"/>
</dbReference>
<evidence type="ECO:0000313" key="3">
    <source>
        <dbReference type="EMBL" id="KUK46428.1"/>
    </source>
</evidence>
<dbReference type="Pfam" id="PF16158">
    <property type="entry name" value="N_BRCA1_IG"/>
    <property type="match status" value="1"/>
</dbReference>
<evidence type="ECO:0000259" key="2">
    <source>
        <dbReference type="Pfam" id="PF16158"/>
    </source>
</evidence>
<dbReference type="AlphaFoldDB" id="A0A101FXZ3"/>
<comment type="caution">
    <text evidence="3">The sequence shown here is derived from an EMBL/GenBank/DDBJ whole genome shotgun (WGS) entry which is preliminary data.</text>
</comment>
<feature type="chain" id="PRO_5007096312" description="Nbr1 FW domain-containing protein" evidence="1">
    <location>
        <begin position="21"/>
        <end position="290"/>
    </location>
</feature>
<dbReference type="PANTHER" id="PTHR20930">
    <property type="entry name" value="OVARIAN CARCINOMA ANTIGEN CA125-RELATED"/>
    <property type="match status" value="1"/>
</dbReference>
<evidence type="ECO:0000256" key="1">
    <source>
        <dbReference type="SAM" id="SignalP"/>
    </source>
</evidence>
<dbReference type="Proteomes" id="UP000064249">
    <property type="component" value="Unassembled WGS sequence"/>
</dbReference>
<organism evidence="3 4">
    <name type="scientific">Anaerolinea thermophila</name>
    <dbReference type="NCBI Taxonomy" id="167964"/>
    <lineage>
        <taxon>Bacteria</taxon>
        <taxon>Bacillati</taxon>
        <taxon>Chloroflexota</taxon>
        <taxon>Anaerolineae</taxon>
        <taxon>Anaerolineales</taxon>
        <taxon>Anaerolineaceae</taxon>
        <taxon>Anaerolinea</taxon>
    </lineage>
</organism>
<dbReference type="InterPro" id="IPR013783">
    <property type="entry name" value="Ig-like_fold"/>
</dbReference>
<proteinExistence type="predicted"/>
<dbReference type="Gene3D" id="2.60.40.10">
    <property type="entry name" value="Immunoglobulins"/>
    <property type="match status" value="1"/>
</dbReference>
<evidence type="ECO:0000313" key="4">
    <source>
        <dbReference type="Proteomes" id="UP000064249"/>
    </source>
</evidence>
<keyword evidence="1" id="KW-0732">Signal</keyword>
<feature type="domain" description="Nbr1 FW" evidence="2">
    <location>
        <begin position="92"/>
        <end position="186"/>
    </location>
</feature>
<dbReference type="InterPro" id="IPR032350">
    <property type="entry name" value="Nbr1_FW"/>
</dbReference>
<protein>
    <recommendedName>
        <fullName evidence="2">Nbr1 FW domain-containing protein</fullName>
    </recommendedName>
</protein>
<dbReference type="PROSITE" id="PS51257">
    <property type="entry name" value="PROKAR_LIPOPROTEIN"/>
    <property type="match status" value="1"/>
</dbReference>
<feature type="signal peptide" evidence="1">
    <location>
        <begin position="1"/>
        <end position="20"/>
    </location>
</feature>
<dbReference type="CDD" id="cd14947">
    <property type="entry name" value="NBR1_like"/>
    <property type="match status" value="1"/>
</dbReference>